<dbReference type="STRING" id="1798228.SAMN05216574_12926"/>
<organism evidence="1 2">
    <name type="scientific">Blastococcus tunisiensis</name>
    <dbReference type="NCBI Taxonomy" id="1798228"/>
    <lineage>
        <taxon>Bacteria</taxon>
        <taxon>Bacillati</taxon>
        <taxon>Actinomycetota</taxon>
        <taxon>Actinomycetes</taxon>
        <taxon>Geodermatophilales</taxon>
        <taxon>Geodermatophilaceae</taxon>
        <taxon>Blastococcus</taxon>
    </lineage>
</organism>
<accession>A0A1I2M007</accession>
<dbReference type="EMBL" id="FOND01000029">
    <property type="protein sequence ID" value="SFF84784.1"/>
    <property type="molecule type" value="Genomic_DNA"/>
</dbReference>
<keyword evidence="2" id="KW-1185">Reference proteome</keyword>
<dbReference type="RefSeq" id="WP_092203612.1">
    <property type="nucleotide sequence ID" value="NZ_FOND01000029.1"/>
</dbReference>
<evidence type="ECO:0000313" key="1">
    <source>
        <dbReference type="EMBL" id="SFF84784.1"/>
    </source>
</evidence>
<sequence>MGNHRSIVAGALAGYVASRTMDAVTTVFHGRQSEASRRREQELAPGGALVQLGTQLGAAAGRELDPAAAGRVGVAVHRTLGVTYGVIAAGLVERGWRPVPAGLAVGAMAFLVVDEGTALPMATSYPLVSHLRGVVGHATVGGTIGVLLALTAPDGLSRRPGATGRRRGTPAAR</sequence>
<dbReference type="AlphaFoldDB" id="A0A1I2M007"/>
<evidence type="ECO:0000313" key="2">
    <source>
        <dbReference type="Proteomes" id="UP000198589"/>
    </source>
</evidence>
<dbReference type="Proteomes" id="UP000198589">
    <property type="component" value="Unassembled WGS sequence"/>
</dbReference>
<evidence type="ECO:0008006" key="3">
    <source>
        <dbReference type="Google" id="ProtNLM"/>
    </source>
</evidence>
<protein>
    <recommendedName>
        <fullName evidence="3">DUF1440 domain-containing protein</fullName>
    </recommendedName>
</protein>
<name>A0A1I2M007_9ACTN</name>
<reference evidence="2" key="1">
    <citation type="submission" date="2016-10" db="EMBL/GenBank/DDBJ databases">
        <authorList>
            <person name="Varghese N."/>
            <person name="Submissions S."/>
        </authorList>
    </citation>
    <scope>NUCLEOTIDE SEQUENCE [LARGE SCALE GENOMIC DNA]</scope>
    <source>
        <strain evidence="2">DSM 46838</strain>
    </source>
</reference>
<gene>
    <name evidence="1" type="ORF">SAMN05216574_12926</name>
</gene>
<dbReference type="OrthoDB" id="5194545at2"/>
<proteinExistence type="predicted"/>